<dbReference type="Proteomes" id="UP001295469">
    <property type="component" value="Chromosome C07"/>
</dbReference>
<organism evidence="2">
    <name type="scientific">Brassica napus</name>
    <name type="common">Rape</name>
    <dbReference type="NCBI Taxonomy" id="3708"/>
    <lineage>
        <taxon>Eukaryota</taxon>
        <taxon>Viridiplantae</taxon>
        <taxon>Streptophyta</taxon>
        <taxon>Embryophyta</taxon>
        <taxon>Tracheophyta</taxon>
        <taxon>Spermatophyta</taxon>
        <taxon>Magnoliopsida</taxon>
        <taxon>eudicotyledons</taxon>
        <taxon>Gunneridae</taxon>
        <taxon>Pentapetalae</taxon>
        <taxon>rosids</taxon>
        <taxon>malvids</taxon>
        <taxon>Brassicales</taxon>
        <taxon>Brassicaceae</taxon>
        <taxon>Brassiceae</taxon>
        <taxon>Brassica</taxon>
    </lineage>
</organism>
<dbReference type="EMBL" id="HG994371">
    <property type="protein sequence ID" value="CAF1970692.1"/>
    <property type="molecule type" value="Genomic_DNA"/>
</dbReference>
<reference evidence="2" key="1">
    <citation type="submission" date="2021-01" db="EMBL/GenBank/DDBJ databases">
        <authorList>
            <consortium name="Genoscope - CEA"/>
            <person name="William W."/>
        </authorList>
    </citation>
    <scope>NUCLEOTIDE SEQUENCE</scope>
</reference>
<gene>
    <name evidence="2" type="ORF">DARMORV10_C07P16510.1</name>
</gene>
<evidence type="ECO:0000313" key="2">
    <source>
        <dbReference type="EMBL" id="CAF1970692.1"/>
    </source>
</evidence>
<evidence type="ECO:0000256" key="1">
    <source>
        <dbReference type="SAM" id="MobiDB-lite"/>
    </source>
</evidence>
<proteinExistence type="predicted"/>
<feature type="compositionally biased region" description="Polar residues" evidence="1">
    <location>
        <begin position="9"/>
        <end position="27"/>
    </location>
</feature>
<name>A0A816MAA8_BRANA</name>
<accession>A0A816MAA8</accession>
<protein>
    <submittedName>
        <fullName evidence="2">(rape) hypothetical protein</fullName>
    </submittedName>
</protein>
<feature type="region of interest" description="Disordered" evidence="1">
    <location>
        <begin position="1"/>
        <end position="33"/>
    </location>
</feature>
<dbReference type="AlphaFoldDB" id="A0A816MAA8"/>
<sequence>MDLLESLDLAQSSSIPEQEHSPNGGNHHSADIT</sequence>